<dbReference type="Pfam" id="PF17764">
    <property type="entry name" value="PriA_3primeBD"/>
    <property type="match status" value="1"/>
</dbReference>
<dbReference type="InterPro" id="IPR005259">
    <property type="entry name" value="PriA"/>
</dbReference>
<dbReference type="InterPro" id="IPR041236">
    <property type="entry name" value="PriA_C"/>
</dbReference>
<protein>
    <recommendedName>
        <fullName evidence="12">Replication restart protein PriA</fullName>
    </recommendedName>
    <alternativeName>
        <fullName evidence="12">ATP-dependent DNA helicase PriA</fullName>
        <ecNumber evidence="12">5.6.2.4</ecNumber>
    </alternativeName>
    <alternativeName>
        <fullName evidence="12">DNA 3'-5' helicase PriA</fullName>
    </alternativeName>
</protein>
<sequence>MTELKIVSVLVPLPVPHAYSYEVPPSMGVEIGSFVRVPVMGREVCGFVVAVDEQTEDNDGQGAVPIAREKLRLITHVFDCPPLKAEMIAFLRFVSHYTMTPFGFVARLVLRVPTALEPEAQTLGLRYCGGDIGRLTPARLRVLEVAREGLVWTHSGLARAAGTSVSVVEGLKGLGVFEEVMMPALPLVAMPDPDFCVPVLEEEQKSAAALLRKGVLSSQFQVFLLDGVTGAGKTEVYFEAVAQALTCGKQVLILLPEIALTQQFLDRFHARFGTPAVEWHSDLTPRRRERVWRQVAEGQVRVVAGARSALFLPFQDLGLIVVDEEHDGSYKQEERVFYHARDMAVARGSFEKCPIILSSATPSIESQVNVLWGRYQRVALSLRFQAAALPHLQVVDMRKGGVEKGRFISSVLERALRQTIDKGEQALLFLNRRGYAPLTLCRICGHRFHCINCSSWLVEHRLYGQLKCHHCGYHEPIPEACPECGTLDHLVACGPGVERIAEETRELFPQARLLILSTDLKGGIGQLRRELEAITNKDVDIIIGTQLVAKGHHFPGLSLVGVIDADLGLANGDLRASERTFQLLSQVTGRAGRMGLESLGLLQTYQPDHPVIQALLSQQRENFYTREIATRQHYHLPPYGRLASLIVSSKERKAAENYARALRRVAPTVQGVSLMGPAEAQLALVRGRYRFRLLLHGQRSFDMQGFIRAMIANAPKRPGSVQVQIDIDPQSFL</sequence>
<dbReference type="PROSITE" id="PS51192">
    <property type="entry name" value="HELICASE_ATP_BIND_1"/>
    <property type="match status" value="1"/>
</dbReference>
<dbReference type="GO" id="GO:0005524">
    <property type="term" value="F:ATP binding"/>
    <property type="evidence" value="ECO:0007669"/>
    <property type="project" value="UniProtKB-UniRule"/>
</dbReference>
<dbReference type="EC" id="5.6.2.4" evidence="12"/>
<feature type="binding site" evidence="12">
    <location>
        <position position="450"/>
    </location>
    <ligand>
        <name>Zn(2+)</name>
        <dbReference type="ChEBI" id="CHEBI:29105"/>
        <label>2</label>
    </ligand>
</feature>
<keyword evidence="6 12" id="KW-0347">Helicase</keyword>
<dbReference type="InterPro" id="IPR014001">
    <property type="entry name" value="Helicase_ATP-bd"/>
</dbReference>
<dbReference type="GO" id="GO:0006310">
    <property type="term" value="P:DNA recombination"/>
    <property type="evidence" value="ECO:0007669"/>
    <property type="project" value="InterPro"/>
</dbReference>
<dbReference type="NCBIfam" id="TIGR00595">
    <property type="entry name" value="priA"/>
    <property type="match status" value="1"/>
</dbReference>
<reference evidence="15" key="1">
    <citation type="submission" date="2013-11" db="EMBL/GenBank/DDBJ databases">
        <authorList>
            <person name="GENOMES U."/>
        </authorList>
    </citation>
    <scope>NUCLEOTIDE SEQUENCE</scope>
    <source>
        <strain evidence="15">MVT06</strain>
    </source>
</reference>
<proteinExistence type="inferred from homology"/>
<feature type="binding site" evidence="12">
    <location>
        <position position="468"/>
    </location>
    <ligand>
        <name>Zn(2+)</name>
        <dbReference type="ChEBI" id="CHEBI:29105"/>
        <label>2</label>
    </ligand>
</feature>
<dbReference type="NCBIfam" id="NF004070">
    <property type="entry name" value="PRK05580.2-2"/>
    <property type="match status" value="1"/>
</dbReference>
<dbReference type="Gene3D" id="3.40.1440.60">
    <property type="entry name" value="PriA, 3(prime) DNA-binding domain"/>
    <property type="match status" value="1"/>
</dbReference>
<organism evidence="15">
    <name type="scientific">Bartonella schoenbuchensis</name>
    <dbReference type="NCBI Taxonomy" id="165694"/>
    <lineage>
        <taxon>Bacteria</taxon>
        <taxon>Pseudomonadati</taxon>
        <taxon>Pseudomonadota</taxon>
        <taxon>Alphaproteobacteria</taxon>
        <taxon>Hyphomicrobiales</taxon>
        <taxon>Bartonellaceae</taxon>
        <taxon>Bartonella</taxon>
    </lineage>
</organism>
<evidence type="ECO:0000256" key="12">
    <source>
        <dbReference type="HAMAP-Rule" id="MF_00983"/>
    </source>
</evidence>
<feature type="binding site" evidence="12">
    <location>
        <position position="484"/>
    </location>
    <ligand>
        <name>Zn(2+)</name>
        <dbReference type="ChEBI" id="CHEBI:29105"/>
        <label>1</label>
    </ligand>
</feature>
<dbReference type="NCBIfam" id="NF004071">
    <property type="entry name" value="PRK05580.2-3"/>
    <property type="match status" value="1"/>
</dbReference>
<dbReference type="GO" id="GO:0006302">
    <property type="term" value="P:double-strand break repair"/>
    <property type="evidence" value="ECO:0007669"/>
    <property type="project" value="InterPro"/>
</dbReference>
<feature type="binding site" evidence="12">
    <location>
        <position position="481"/>
    </location>
    <ligand>
        <name>Zn(2+)</name>
        <dbReference type="ChEBI" id="CHEBI:29105"/>
        <label>1</label>
    </ligand>
</feature>
<keyword evidence="9 12" id="KW-0238">DNA-binding</keyword>
<dbReference type="GO" id="GO:1990077">
    <property type="term" value="C:primosome complex"/>
    <property type="evidence" value="ECO:0007669"/>
    <property type="project" value="UniProtKB-UniRule"/>
</dbReference>
<dbReference type="GO" id="GO:0006269">
    <property type="term" value="P:DNA replication, synthesis of primer"/>
    <property type="evidence" value="ECO:0007669"/>
    <property type="project" value="UniProtKB-KW"/>
</dbReference>
<dbReference type="GO" id="GO:0016787">
    <property type="term" value="F:hydrolase activity"/>
    <property type="evidence" value="ECO:0007669"/>
    <property type="project" value="UniProtKB-KW"/>
</dbReference>
<feature type="binding site" evidence="12">
    <location>
        <position position="444"/>
    </location>
    <ligand>
        <name>Zn(2+)</name>
        <dbReference type="ChEBI" id="CHEBI:29105"/>
        <label>1</label>
    </ligand>
</feature>
<dbReference type="HAMAP" id="MF_00983">
    <property type="entry name" value="PriA"/>
    <property type="match status" value="1"/>
</dbReference>
<dbReference type="InterPro" id="IPR042115">
    <property type="entry name" value="PriA_3primeBD_sf"/>
</dbReference>
<feature type="binding site" evidence="12">
    <location>
        <position position="441"/>
    </location>
    <ligand>
        <name>Zn(2+)</name>
        <dbReference type="ChEBI" id="CHEBI:29105"/>
        <label>1</label>
    </ligand>
</feature>
<evidence type="ECO:0000256" key="1">
    <source>
        <dbReference type="ARBA" id="ARBA00022515"/>
    </source>
</evidence>
<keyword evidence="3 12" id="KW-0479">Metal-binding</keyword>
<evidence type="ECO:0000256" key="4">
    <source>
        <dbReference type="ARBA" id="ARBA00022741"/>
    </source>
</evidence>
<keyword evidence="5 12" id="KW-0378">Hydrolase</keyword>
<evidence type="ECO:0000256" key="9">
    <source>
        <dbReference type="ARBA" id="ARBA00023125"/>
    </source>
</evidence>
<dbReference type="Pfam" id="PF18319">
    <property type="entry name" value="Zn_ribbon_PriA"/>
    <property type="match status" value="1"/>
</dbReference>
<dbReference type="InterPro" id="IPR040498">
    <property type="entry name" value="PriA_CRR"/>
</dbReference>
<dbReference type="Gene3D" id="3.40.50.300">
    <property type="entry name" value="P-loop containing nucleotide triphosphate hydrolases"/>
    <property type="match status" value="2"/>
</dbReference>
<dbReference type="FunFam" id="3.40.50.300:FF:000489">
    <property type="entry name" value="Primosome assembly protein PriA"/>
    <property type="match status" value="1"/>
</dbReference>
<comment type="catalytic activity">
    <reaction evidence="12">
        <text>Couples ATP hydrolysis with the unwinding of duplex DNA by translocating in the 3'-5' direction.</text>
        <dbReference type="EC" id="5.6.2.4"/>
    </reaction>
</comment>
<keyword evidence="2 12" id="KW-0235">DNA replication</keyword>
<dbReference type="GO" id="GO:0006270">
    <property type="term" value="P:DNA replication initiation"/>
    <property type="evidence" value="ECO:0007669"/>
    <property type="project" value="TreeGrafter"/>
</dbReference>
<dbReference type="SMART" id="SM00487">
    <property type="entry name" value="DEXDc"/>
    <property type="match status" value="1"/>
</dbReference>
<keyword evidence="1 12" id="KW-0639">Primosome</keyword>
<evidence type="ECO:0000256" key="6">
    <source>
        <dbReference type="ARBA" id="ARBA00022806"/>
    </source>
</evidence>
<dbReference type="AlphaFoldDB" id="A0A024LPY4"/>
<dbReference type="InterPro" id="IPR001650">
    <property type="entry name" value="Helicase_C-like"/>
</dbReference>
<evidence type="ECO:0000313" key="15">
    <source>
        <dbReference type="EMBL" id="CDP79502.1"/>
    </source>
</evidence>
<name>A0A024LPY4_9HYPH</name>
<keyword evidence="8 12" id="KW-0067">ATP-binding</keyword>
<dbReference type="GO" id="GO:0008270">
    <property type="term" value="F:zinc ion binding"/>
    <property type="evidence" value="ECO:0007669"/>
    <property type="project" value="UniProtKB-UniRule"/>
</dbReference>
<keyword evidence="4 12" id="KW-0547">Nucleotide-binding</keyword>
<dbReference type="SUPFAM" id="SSF52540">
    <property type="entry name" value="P-loop containing nucleoside triphosphate hydrolases"/>
    <property type="match status" value="2"/>
</dbReference>
<feature type="domain" description="Helicase ATP-binding" evidence="13">
    <location>
        <begin position="214"/>
        <end position="380"/>
    </location>
</feature>
<dbReference type="EMBL" id="HG977194">
    <property type="protein sequence ID" value="CDP79502.1"/>
    <property type="molecule type" value="Genomic_DNA"/>
</dbReference>
<evidence type="ECO:0000256" key="8">
    <source>
        <dbReference type="ARBA" id="ARBA00022840"/>
    </source>
</evidence>
<keyword evidence="10 12" id="KW-0413">Isomerase</keyword>
<comment type="function">
    <text evidence="12">Initiates the restart of stalled replication forks, which reloads the replicative helicase on sites other than the origin of replication. Recognizes and binds to abandoned replication forks and remodels them to uncover a helicase loading site. Promotes assembly of the primosome at these replication forks.</text>
</comment>
<gene>
    <name evidence="15" type="primary">priA_2</name>
    <name evidence="12" type="synonym">priA</name>
    <name evidence="14" type="synonym">priA_1</name>
    <name evidence="14" type="ORF">BN1046_00262</name>
    <name evidence="15" type="ORF">BN1046_00396</name>
</gene>
<evidence type="ECO:0000259" key="13">
    <source>
        <dbReference type="PROSITE" id="PS51192"/>
    </source>
</evidence>
<evidence type="ECO:0000313" key="14">
    <source>
        <dbReference type="EMBL" id="CDP79369.1"/>
    </source>
</evidence>
<reference evidence="15" key="2">
    <citation type="submission" date="2014-05" db="EMBL/GenBank/DDBJ databases">
        <title>Genome sequencing of Bartonella spp. isolated from human blood.</title>
        <authorList>
            <person name="Raoult D."/>
        </authorList>
    </citation>
    <scope>NUCLEOTIDE SEQUENCE</scope>
    <source>
        <strain evidence="15">MVT06</strain>
    </source>
</reference>
<feature type="binding site" evidence="12">
    <location>
        <position position="471"/>
    </location>
    <ligand>
        <name>Zn(2+)</name>
        <dbReference type="ChEBI" id="CHEBI:29105"/>
        <label>2</label>
    </ligand>
</feature>
<feature type="binding site" evidence="12">
    <location>
        <position position="453"/>
    </location>
    <ligand>
        <name>Zn(2+)</name>
        <dbReference type="ChEBI" id="CHEBI:29105"/>
        <label>2</label>
    </ligand>
</feature>
<evidence type="ECO:0000256" key="11">
    <source>
        <dbReference type="ARBA" id="ARBA00048988"/>
    </source>
</evidence>
<evidence type="ECO:0000256" key="5">
    <source>
        <dbReference type="ARBA" id="ARBA00022801"/>
    </source>
</evidence>
<evidence type="ECO:0000256" key="10">
    <source>
        <dbReference type="ARBA" id="ARBA00023235"/>
    </source>
</evidence>
<keyword evidence="7 12" id="KW-0862">Zinc</keyword>
<evidence type="ECO:0000256" key="3">
    <source>
        <dbReference type="ARBA" id="ARBA00022723"/>
    </source>
</evidence>
<dbReference type="SMART" id="SM00490">
    <property type="entry name" value="HELICc"/>
    <property type="match status" value="1"/>
</dbReference>
<dbReference type="InterPro" id="IPR027417">
    <property type="entry name" value="P-loop_NTPase"/>
</dbReference>
<dbReference type="Pfam" id="PF00270">
    <property type="entry name" value="DEAD"/>
    <property type="match status" value="1"/>
</dbReference>
<accession>A0A024LPY4</accession>
<dbReference type="InterPro" id="IPR041222">
    <property type="entry name" value="PriA_3primeBD"/>
</dbReference>
<comment type="cofactor">
    <cofactor evidence="12">
        <name>Zn(2+)</name>
        <dbReference type="ChEBI" id="CHEBI:29105"/>
    </cofactor>
    <text evidence="12">Binds 2 zinc ions per subunit.</text>
</comment>
<comment type="similarity">
    <text evidence="12">Belongs to the helicase family. PriA subfamily.</text>
</comment>
<dbReference type="EMBL" id="HG977193">
    <property type="protein sequence ID" value="CDP79369.1"/>
    <property type="molecule type" value="Genomic_DNA"/>
</dbReference>
<comment type="subunit">
    <text evidence="12">Component of the replication restart primosome.</text>
</comment>
<dbReference type="Pfam" id="PF18074">
    <property type="entry name" value="PriA_C"/>
    <property type="match status" value="1"/>
</dbReference>
<dbReference type="PANTHER" id="PTHR30580:SF0">
    <property type="entry name" value="PRIMOSOMAL PROTEIN N"/>
    <property type="match status" value="1"/>
</dbReference>
<dbReference type="CDD" id="cd17929">
    <property type="entry name" value="DEXHc_priA"/>
    <property type="match status" value="1"/>
</dbReference>
<comment type="catalytic activity">
    <reaction evidence="11 12">
        <text>ATP + H2O = ADP + phosphate + H(+)</text>
        <dbReference type="Rhea" id="RHEA:13065"/>
        <dbReference type="ChEBI" id="CHEBI:15377"/>
        <dbReference type="ChEBI" id="CHEBI:15378"/>
        <dbReference type="ChEBI" id="CHEBI:30616"/>
        <dbReference type="ChEBI" id="CHEBI:43474"/>
        <dbReference type="ChEBI" id="CHEBI:456216"/>
        <dbReference type="EC" id="5.6.2.4"/>
    </reaction>
</comment>
<evidence type="ECO:0000256" key="7">
    <source>
        <dbReference type="ARBA" id="ARBA00022833"/>
    </source>
</evidence>
<evidence type="ECO:0000256" key="2">
    <source>
        <dbReference type="ARBA" id="ARBA00022705"/>
    </source>
</evidence>
<dbReference type="InterPro" id="IPR011545">
    <property type="entry name" value="DEAD/DEAH_box_helicase_dom"/>
</dbReference>
<dbReference type="GO" id="GO:0043138">
    <property type="term" value="F:3'-5' DNA helicase activity"/>
    <property type="evidence" value="ECO:0007669"/>
    <property type="project" value="UniProtKB-EC"/>
</dbReference>
<dbReference type="GO" id="GO:0003677">
    <property type="term" value="F:DNA binding"/>
    <property type="evidence" value="ECO:0007669"/>
    <property type="project" value="UniProtKB-UniRule"/>
</dbReference>
<dbReference type="PANTHER" id="PTHR30580">
    <property type="entry name" value="PRIMOSOMAL PROTEIN N"/>
    <property type="match status" value="1"/>
</dbReference>